<organism evidence="2 3">
    <name type="scientific">Heterobasidion irregulare (strain TC 32-1)</name>
    <dbReference type="NCBI Taxonomy" id="747525"/>
    <lineage>
        <taxon>Eukaryota</taxon>
        <taxon>Fungi</taxon>
        <taxon>Dikarya</taxon>
        <taxon>Basidiomycota</taxon>
        <taxon>Agaricomycotina</taxon>
        <taxon>Agaricomycetes</taxon>
        <taxon>Russulales</taxon>
        <taxon>Bondarzewiaceae</taxon>
        <taxon>Heterobasidion</taxon>
        <taxon>Heterobasidion annosum species complex</taxon>
    </lineage>
</organism>
<dbReference type="EMBL" id="KI925454">
    <property type="protein sequence ID" value="ETW87491.1"/>
    <property type="molecule type" value="Genomic_DNA"/>
</dbReference>
<protein>
    <submittedName>
        <fullName evidence="2">Uncharacterized protein</fullName>
    </submittedName>
</protein>
<dbReference type="InParanoid" id="W4KR01"/>
<feature type="compositionally biased region" description="Acidic residues" evidence="1">
    <location>
        <begin position="60"/>
        <end position="71"/>
    </location>
</feature>
<name>W4KR01_HETIT</name>
<reference evidence="2 3" key="1">
    <citation type="journal article" date="2012" name="New Phytol.">
        <title>Insight into trade-off between wood decay and parasitism from the genome of a fungal forest pathogen.</title>
        <authorList>
            <person name="Olson A."/>
            <person name="Aerts A."/>
            <person name="Asiegbu F."/>
            <person name="Belbahri L."/>
            <person name="Bouzid O."/>
            <person name="Broberg A."/>
            <person name="Canback B."/>
            <person name="Coutinho P.M."/>
            <person name="Cullen D."/>
            <person name="Dalman K."/>
            <person name="Deflorio G."/>
            <person name="van Diepen L.T."/>
            <person name="Dunand C."/>
            <person name="Duplessis S."/>
            <person name="Durling M."/>
            <person name="Gonthier P."/>
            <person name="Grimwood J."/>
            <person name="Fossdal C.G."/>
            <person name="Hansson D."/>
            <person name="Henrissat B."/>
            <person name="Hietala A."/>
            <person name="Himmelstrand K."/>
            <person name="Hoffmeister D."/>
            <person name="Hogberg N."/>
            <person name="James T.Y."/>
            <person name="Karlsson M."/>
            <person name="Kohler A."/>
            <person name="Kues U."/>
            <person name="Lee Y.H."/>
            <person name="Lin Y.C."/>
            <person name="Lind M."/>
            <person name="Lindquist E."/>
            <person name="Lombard V."/>
            <person name="Lucas S."/>
            <person name="Lunden K."/>
            <person name="Morin E."/>
            <person name="Murat C."/>
            <person name="Park J."/>
            <person name="Raffaello T."/>
            <person name="Rouze P."/>
            <person name="Salamov A."/>
            <person name="Schmutz J."/>
            <person name="Solheim H."/>
            <person name="Stahlberg J."/>
            <person name="Velez H."/>
            <person name="de Vries R.P."/>
            <person name="Wiebenga A."/>
            <person name="Woodward S."/>
            <person name="Yakovlev I."/>
            <person name="Garbelotto M."/>
            <person name="Martin F."/>
            <person name="Grigoriev I.V."/>
            <person name="Stenlid J."/>
        </authorList>
    </citation>
    <scope>NUCLEOTIDE SEQUENCE [LARGE SCALE GENOMIC DNA]</scope>
    <source>
        <strain evidence="2 3">TC 32-1</strain>
    </source>
</reference>
<dbReference type="KEGG" id="hir:HETIRDRAFT_424285"/>
<dbReference type="OrthoDB" id="3262473at2759"/>
<sequence>MLKRQRPVSPPPSFPDIPLLPSEPVSCDLSRHIVKRRRVLPPSLDGPSRGWGSPFVFNQNDDDGEDDEDDDMGAAIQNVDGAPTDMATIQTPSSVAEYKSVNSLLHDLHAEHQYRRVSSSTATAFAPDDYTRLHPFHQMPMSTLEKQFPIQDSQPPRTGIYSELTTKIAPYFGQELLHVGDVFLGEGLLVKKHYEDTNKLLRSLVLGRRRELTDRP</sequence>
<dbReference type="AlphaFoldDB" id="W4KR01"/>
<proteinExistence type="predicted"/>
<gene>
    <name evidence="2" type="ORF">HETIRDRAFT_424285</name>
</gene>
<accession>W4KR01</accession>
<evidence type="ECO:0000313" key="2">
    <source>
        <dbReference type="EMBL" id="ETW87491.1"/>
    </source>
</evidence>
<keyword evidence="3" id="KW-1185">Reference proteome</keyword>
<feature type="region of interest" description="Disordered" evidence="1">
    <location>
        <begin position="1"/>
        <end position="24"/>
    </location>
</feature>
<dbReference type="HOGENOM" id="CLU_111214_0_0_1"/>
<evidence type="ECO:0000256" key="1">
    <source>
        <dbReference type="SAM" id="MobiDB-lite"/>
    </source>
</evidence>
<dbReference type="eggNOG" id="ENOG502SYPV">
    <property type="taxonomic scope" value="Eukaryota"/>
</dbReference>
<dbReference type="GeneID" id="20673957"/>
<feature type="region of interest" description="Disordered" evidence="1">
    <location>
        <begin position="38"/>
        <end position="71"/>
    </location>
</feature>
<dbReference type="Proteomes" id="UP000030671">
    <property type="component" value="Unassembled WGS sequence"/>
</dbReference>
<evidence type="ECO:0000313" key="3">
    <source>
        <dbReference type="Proteomes" id="UP000030671"/>
    </source>
</evidence>
<dbReference type="RefSeq" id="XP_009541385.1">
    <property type="nucleotide sequence ID" value="XM_009543090.1"/>
</dbReference>